<feature type="domain" description="DUF1731" evidence="3">
    <location>
        <begin position="245"/>
        <end position="291"/>
    </location>
</feature>
<evidence type="ECO:0000259" key="3">
    <source>
        <dbReference type="Pfam" id="PF08338"/>
    </source>
</evidence>
<evidence type="ECO:0000313" key="5">
    <source>
        <dbReference type="EMBL" id="RXZ87159.1"/>
    </source>
</evidence>
<dbReference type="InterPro" id="IPR013549">
    <property type="entry name" value="DUF1731"/>
</dbReference>
<dbReference type="OrthoDB" id="9801773at2"/>
<evidence type="ECO:0000313" key="7">
    <source>
        <dbReference type="Proteomes" id="UP000581087"/>
    </source>
</evidence>
<dbReference type="EMBL" id="JACCBI010000001">
    <property type="protein sequence ID" value="NYD66481.1"/>
    <property type="molecule type" value="Genomic_DNA"/>
</dbReference>
<gene>
    <name evidence="4" type="ORF">BJ972_001000</name>
    <name evidence="5" type="ORF">ESP50_04325</name>
</gene>
<evidence type="ECO:0000259" key="2">
    <source>
        <dbReference type="Pfam" id="PF01370"/>
    </source>
</evidence>
<evidence type="ECO:0000256" key="1">
    <source>
        <dbReference type="ARBA" id="ARBA00009353"/>
    </source>
</evidence>
<keyword evidence="6" id="KW-1185">Reference proteome</keyword>
<dbReference type="Proteomes" id="UP000292686">
    <property type="component" value="Unassembled WGS sequence"/>
</dbReference>
<accession>A0A4Q2M5E3</accession>
<dbReference type="NCBIfam" id="TIGR01777">
    <property type="entry name" value="yfcH"/>
    <property type="match status" value="1"/>
</dbReference>
<dbReference type="InterPro" id="IPR001509">
    <property type="entry name" value="Epimerase_deHydtase"/>
</dbReference>
<reference evidence="4 7" key="2">
    <citation type="submission" date="2020-07" db="EMBL/GenBank/DDBJ databases">
        <title>Sequencing the genomes of 1000 actinobacteria strains.</title>
        <authorList>
            <person name="Klenk H.-P."/>
        </authorList>
    </citation>
    <scope>NUCLEOTIDE SEQUENCE [LARGE SCALE GENOMIC DNA]</scope>
    <source>
        <strain evidence="4 7">DSM 23870</strain>
    </source>
</reference>
<dbReference type="SUPFAM" id="SSF51735">
    <property type="entry name" value="NAD(P)-binding Rossmann-fold domains"/>
    <property type="match status" value="1"/>
</dbReference>
<evidence type="ECO:0000313" key="4">
    <source>
        <dbReference type="EMBL" id="NYD66481.1"/>
    </source>
</evidence>
<dbReference type="Pfam" id="PF08338">
    <property type="entry name" value="DUF1731"/>
    <property type="match status" value="1"/>
</dbReference>
<dbReference type="PANTHER" id="PTHR11092:SF0">
    <property type="entry name" value="EPIMERASE FAMILY PROTEIN SDR39U1"/>
    <property type="match status" value="1"/>
</dbReference>
<protein>
    <submittedName>
        <fullName evidence="5">TIGR01777 family protein</fullName>
    </submittedName>
</protein>
<comment type="similarity">
    <text evidence="1">Belongs to the NAD(P)-dependent epimerase/dehydratase family. SDR39U1 subfamily.</text>
</comment>
<dbReference type="InterPro" id="IPR010099">
    <property type="entry name" value="SDR39U1"/>
</dbReference>
<dbReference type="RefSeq" id="WP_129172734.1">
    <property type="nucleotide sequence ID" value="NZ_JACCBI010000001.1"/>
</dbReference>
<sequence>MRILISGASGFIGTALVDKLRAEGHEVTRLVRHQTTAPDEVNWSPAAGILDFRAMDDADAVINLSGASISRLPWTKKYRREILESRVTATRTLADAMRQAANPPSVFLSGSAVGFYGDRPGELLTEYSSHGESFLTDVTLRWEETAALAPSDTRVVTFRTGVVVGDAGAMKPVRLLTKLGVSGRLGTGGQHWPWISIEDEVRAIVHLLDSTLSGPVNLVGPNPATADAIMSELARRMHRPYLIPVPERLLEVVLGDAADELLLASQKVRPARLLGDGFRFTHSTSDQAIDAMLAR</sequence>
<proteinExistence type="inferred from homology"/>
<organism evidence="5 6">
    <name type="scientific">Agromyces atrinae</name>
    <dbReference type="NCBI Taxonomy" id="592376"/>
    <lineage>
        <taxon>Bacteria</taxon>
        <taxon>Bacillati</taxon>
        <taxon>Actinomycetota</taxon>
        <taxon>Actinomycetes</taxon>
        <taxon>Micrococcales</taxon>
        <taxon>Microbacteriaceae</taxon>
        <taxon>Agromyces</taxon>
    </lineage>
</organism>
<reference evidence="5 6" key="1">
    <citation type="submission" date="2019-01" db="EMBL/GenBank/DDBJ databases">
        <title>Agromyces.</title>
        <authorList>
            <person name="Li J."/>
        </authorList>
    </citation>
    <scope>NUCLEOTIDE SEQUENCE [LARGE SCALE GENOMIC DNA]</scope>
    <source>
        <strain evidence="5 6">DSM 23870</strain>
    </source>
</reference>
<dbReference type="Pfam" id="PF01370">
    <property type="entry name" value="Epimerase"/>
    <property type="match status" value="1"/>
</dbReference>
<name>A0A4Q2M5E3_9MICO</name>
<dbReference type="PANTHER" id="PTHR11092">
    <property type="entry name" value="SUGAR NUCLEOTIDE EPIMERASE RELATED"/>
    <property type="match status" value="1"/>
</dbReference>
<feature type="domain" description="NAD-dependent epimerase/dehydratase" evidence="2">
    <location>
        <begin position="3"/>
        <end position="211"/>
    </location>
</feature>
<dbReference type="Proteomes" id="UP000581087">
    <property type="component" value="Unassembled WGS sequence"/>
</dbReference>
<dbReference type="InterPro" id="IPR036291">
    <property type="entry name" value="NAD(P)-bd_dom_sf"/>
</dbReference>
<dbReference type="EMBL" id="SDPM01000002">
    <property type="protein sequence ID" value="RXZ87159.1"/>
    <property type="molecule type" value="Genomic_DNA"/>
</dbReference>
<comment type="caution">
    <text evidence="5">The sequence shown here is derived from an EMBL/GenBank/DDBJ whole genome shotgun (WGS) entry which is preliminary data.</text>
</comment>
<dbReference type="Gene3D" id="3.40.50.720">
    <property type="entry name" value="NAD(P)-binding Rossmann-like Domain"/>
    <property type="match status" value="1"/>
</dbReference>
<dbReference type="AlphaFoldDB" id="A0A4Q2M5E3"/>
<evidence type="ECO:0000313" key="6">
    <source>
        <dbReference type="Proteomes" id="UP000292686"/>
    </source>
</evidence>